<feature type="domain" description="SnoaL-like" evidence="1">
    <location>
        <begin position="4"/>
        <end position="132"/>
    </location>
</feature>
<dbReference type="Gene3D" id="3.10.450.50">
    <property type="match status" value="1"/>
</dbReference>
<dbReference type="Proteomes" id="UP001552594">
    <property type="component" value="Unassembled WGS sequence"/>
</dbReference>
<dbReference type="SUPFAM" id="SSF54427">
    <property type="entry name" value="NTF2-like"/>
    <property type="match status" value="1"/>
</dbReference>
<comment type="caution">
    <text evidence="2">The sequence shown here is derived from an EMBL/GenBank/DDBJ whole genome shotgun (WGS) entry which is preliminary data.</text>
</comment>
<gene>
    <name evidence="2" type="ORF">AB0L16_32290</name>
</gene>
<protein>
    <submittedName>
        <fullName evidence="2">Nuclear transport factor 2 family protein</fullName>
    </submittedName>
</protein>
<evidence type="ECO:0000259" key="1">
    <source>
        <dbReference type="Pfam" id="PF13577"/>
    </source>
</evidence>
<keyword evidence="3" id="KW-1185">Reference proteome</keyword>
<evidence type="ECO:0000313" key="3">
    <source>
        <dbReference type="Proteomes" id="UP001552594"/>
    </source>
</evidence>
<reference evidence="2 3" key="1">
    <citation type="submission" date="2024-06" db="EMBL/GenBank/DDBJ databases">
        <title>The Natural Products Discovery Center: Release of the First 8490 Sequenced Strains for Exploring Actinobacteria Biosynthetic Diversity.</title>
        <authorList>
            <person name="Kalkreuter E."/>
            <person name="Kautsar S.A."/>
            <person name="Yang D."/>
            <person name="Bader C.D."/>
            <person name="Teijaro C.N."/>
            <person name="Fluegel L."/>
            <person name="Davis C.M."/>
            <person name="Simpson J.R."/>
            <person name="Lauterbach L."/>
            <person name="Steele A.D."/>
            <person name="Gui C."/>
            <person name="Meng S."/>
            <person name="Li G."/>
            <person name="Viehrig K."/>
            <person name="Ye F."/>
            <person name="Su P."/>
            <person name="Kiefer A.F."/>
            <person name="Nichols A."/>
            <person name="Cepeda A.J."/>
            <person name="Yan W."/>
            <person name="Fan B."/>
            <person name="Jiang Y."/>
            <person name="Adhikari A."/>
            <person name="Zheng C.-J."/>
            <person name="Schuster L."/>
            <person name="Cowan T.M."/>
            <person name="Smanski M.J."/>
            <person name="Chevrette M.G."/>
            <person name="De Carvalho L.P.S."/>
            <person name="Shen B."/>
        </authorList>
    </citation>
    <scope>NUCLEOTIDE SEQUENCE [LARGE SCALE GENOMIC DNA]</scope>
    <source>
        <strain evidence="2 3">NPDC052347</strain>
    </source>
</reference>
<name>A0ABV3K7C0_STRON</name>
<dbReference type="RefSeq" id="WP_109282056.1">
    <property type="nucleotide sequence ID" value="NZ_JBFAUK010000048.1"/>
</dbReference>
<dbReference type="CDD" id="cd00531">
    <property type="entry name" value="NTF2_like"/>
    <property type="match status" value="1"/>
</dbReference>
<accession>A0ABV3K7C0</accession>
<sequence length="148" mass="16917">MDLQQITDRLDIERLVNQYLRSLDNKSYENDDRWAHRYFTEDAWSGTPVGVYEGADAQLSSTRRGMAPFEGTVHFGSNVMVELDGDRAEVRWNQLSTHRLREGEGDRLFFSGGHVEAEVVRTGEGWRMRRMRLAIAWTQGTPPIGAVS</sequence>
<dbReference type="InterPro" id="IPR037401">
    <property type="entry name" value="SnoaL-like"/>
</dbReference>
<dbReference type="EMBL" id="JBFAUK010000048">
    <property type="protein sequence ID" value="MEV5511042.1"/>
    <property type="molecule type" value="Genomic_DNA"/>
</dbReference>
<dbReference type="InterPro" id="IPR032710">
    <property type="entry name" value="NTF2-like_dom_sf"/>
</dbReference>
<organism evidence="2 3">
    <name type="scientific">Streptomyces orinoci</name>
    <name type="common">Streptoverticillium orinoci</name>
    <dbReference type="NCBI Taxonomy" id="67339"/>
    <lineage>
        <taxon>Bacteria</taxon>
        <taxon>Bacillati</taxon>
        <taxon>Actinomycetota</taxon>
        <taxon>Actinomycetes</taxon>
        <taxon>Kitasatosporales</taxon>
        <taxon>Streptomycetaceae</taxon>
        <taxon>Streptomyces</taxon>
    </lineage>
</organism>
<evidence type="ECO:0000313" key="2">
    <source>
        <dbReference type="EMBL" id="MEV5511042.1"/>
    </source>
</evidence>
<dbReference type="Pfam" id="PF13577">
    <property type="entry name" value="SnoaL_4"/>
    <property type="match status" value="1"/>
</dbReference>
<proteinExistence type="predicted"/>